<keyword evidence="1" id="KW-0472">Membrane</keyword>
<keyword evidence="1" id="KW-0812">Transmembrane</keyword>
<organism evidence="2 3">
    <name type="scientific">Rhizobium ruizarguesonis</name>
    <dbReference type="NCBI Taxonomy" id="2081791"/>
    <lineage>
        <taxon>Bacteria</taxon>
        <taxon>Pseudomonadati</taxon>
        <taxon>Pseudomonadota</taxon>
        <taxon>Alphaproteobacteria</taxon>
        <taxon>Hyphomicrobiales</taxon>
        <taxon>Rhizobiaceae</taxon>
        <taxon>Rhizobium/Agrobacterium group</taxon>
        <taxon>Rhizobium</taxon>
    </lineage>
</organism>
<proteinExistence type="predicted"/>
<feature type="transmembrane region" description="Helical" evidence="1">
    <location>
        <begin position="379"/>
        <end position="397"/>
    </location>
</feature>
<dbReference type="EMBL" id="SIKX01000001">
    <property type="protein sequence ID" value="TBF18980.1"/>
    <property type="molecule type" value="Genomic_DNA"/>
</dbReference>
<evidence type="ECO:0000256" key="1">
    <source>
        <dbReference type="SAM" id="Phobius"/>
    </source>
</evidence>
<keyword evidence="1" id="KW-1133">Transmembrane helix</keyword>
<protein>
    <submittedName>
        <fullName evidence="2">Uncharacterized protein</fullName>
    </submittedName>
</protein>
<feature type="transmembrane region" description="Helical" evidence="1">
    <location>
        <begin position="261"/>
        <end position="284"/>
    </location>
</feature>
<dbReference type="Proteomes" id="UP000291892">
    <property type="component" value="Unassembled WGS sequence"/>
</dbReference>
<evidence type="ECO:0000313" key="2">
    <source>
        <dbReference type="EMBL" id="TBF18980.1"/>
    </source>
</evidence>
<comment type="caution">
    <text evidence="2">The sequence shown here is derived from an EMBL/GenBank/DDBJ whole genome shotgun (WGS) entry which is preliminary data.</text>
</comment>
<feature type="transmembrane region" description="Helical" evidence="1">
    <location>
        <begin position="335"/>
        <end position="359"/>
    </location>
</feature>
<gene>
    <name evidence="2" type="ORF">ELG94_11985</name>
</gene>
<dbReference type="RefSeq" id="WP_130821953.1">
    <property type="nucleotide sequence ID" value="NZ_SIKX01000001.1"/>
</dbReference>
<sequence>MVDQITNNALPWKLVESGQIFEITPNSDFVDVKPLRQLVERINIEVAAVVVKETPASQKEERIREANLDFIESLRNLSRKALAFPDREEGEYFVELGRCLGRYDEQIDDLHSPEYLKLDPDENTPTNLVLGPNINDLTSEQQAVFVDLYRAKTVVNIVFERRTKVPHKNIAPPTVSNTEAETVLPRTAQGLFGLGRPTSQASAVISQNVKALYLKELHDIGIVAAESPAGAAHAGKRLEAFRESFVTREAEVVKTQHIRRLGLYCFSFALIPLVAAAICLWRAGTGSEDGWHVVLIVSLMAAASTMGTWLSFALRKVSLTYGDLAGLEEDRLDPGGRVIFVMLLTTILGLVLYSGILSISIGDIQFKFSDSTVNNPQKQILYAILIGIFAGIAERSLSGLVSKQAEDIIGAPTKTKN</sequence>
<name>A0AAE8QCT4_9HYPH</name>
<feature type="transmembrane region" description="Helical" evidence="1">
    <location>
        <begin position="290"/>
        <end position="314"/>
    </location>
</feature>
<evidence type="ECO:0000313" key="3">
    <source>
        <dbReference type="Proteomes" id="UP000291892"/>
    </source>
</evidence>
<dbReference type="AlphaFoldDB" id="A0AAE8QCT4"/>
<accession>A0AAE8QCT4</accession>
<reference evidence="2 3" key="1">
    <citation type="submission" date="2019-02" db="EMBL/GenBank/DDBJ databases">
        <title>The genomic architecture of introgression among sibling species of bacteria.</title>
        <authorList>
            <person name="Cavassim M.I.A."/>
            <person name="Moeskjaer S."/>
            <person name="Moslemi C."/>
            <person name="Fields B."/>
            <person name="Bachmann A."/>
            <person name="Vilhjalmsson B."/>
            <person name="Schierup M.H."/>
            <person name="Young J.P.W."/>
            <person name="Andersen S.U."/>
        </authorList>
    </citation>
    <scope>NUCLEOTIDE SEQUENCE [LARGE SCALE GENOMIC DNA]</scope>
    <source>
        <strain evidence="2 3">SM42</strain>
    </source>
</reference>